<dbReference type="InterPro" id="IPR027266">
    <property type="entry name" value="TrmE/GcvT-like"/>
</dbReference>
<dbReference type="Gene3D" id="3.30.1360.120">
    <property type="entry name" value="Probable tRNA modification gtpase trme, domain 1"/>
    <property type="match status" value="1"/>
</dbReference>
<feature type="region of interest" description="Disordered" evidence="8">
    <location>
        <begin position="1"/>
        <end position="24"/>
    </location>
</feature>
<evidence type="ECO:0000256" key="4">
    <source>
        <dbReference type="ARBA" id="ARBA00022679"/>
    </source>
</evidence>
<dbReference type="InterPro" id="IPR029043">
    <property type="entry name" value="GcvT/YgfZ_C"/>
</dbReference>
<protein>
    <recommendedName>
        <fullName evidence="2">aminomethyltransferase</fullName>
        <ecNumber evidence="2">2.1.2.10</ecNumber>
    </recommendedName>
    <alternativeName>
        <fullName evidence="5">Glycine cleavage system T protein</fullName>
    </alternativeName>
</protein>
<dbReference type="GO" id="GO:0008483">
    <property type="term" value="F:transaminase activity"/>
    <property type="evidence" value="ECO:0007669"/>
    <property type="project" value="UniProtKB-KW"/>
</dbReference>
<dbReference type="GO" id="GO:0008168">
    <property type="term" value="F:methyltransferase activity"/>
    <property type="evidence" value="ECO:0007669"/>
    <property type="project" value="UniProtKB-KW"/>
</dbReference>
<evidence type="ECO:0000256" key="1">
    <source>
        <dbReference type="ARBA" id="ARBA00008609"/>
    </source>
</evidence>
<dbReference type="NCBIfam" id="NF001567">
    <property type="entry name" value="PRK00389.1"/>
    <property type="match status" value="1"/>
</dbReference>
<reference evidence="11" key="1">
    <citation type="submission" date="2014-08" db="EMBL/GenBank/DDBJ databases">
        <authorList>
            <person name="Falentin Helene"/>
        </authorList>
    </citation>
    <scope>NUCLEOTIDE SEQUENCE</scope>
</reference>
<comment type="similarity">
    <text evidence="1">Belongs to the GcvT family.</text>
</comment>
<keyword evidence="3" id="KW-0032">Aminotransferase</keyword>
<gene>
    <name evidence="11" type="primary">gcvT1</name>
    <name evidence="11" type="ORF">PFCIRM138_02000</name>
</gene>
<keyword evidence="11" id="KW-0489">Methyltransferase</keyword>
<dbReference type="EC" id="2.1.2.10" evidence="2"/>
<organism evidence="11">
    <name type="scientific">Propionibacterium freudenreichii subsp. freudenreichii</name>
    <dbReference type="NCBI Taxonomy" id="66712"/>
    <lineage>
        <taxon>Bacteria</taxon>
        <taxon>Bacillati</taxon>
        <taxon>Actinomycetota</taxon>
        <taxon>Actinomycetes</taxon>
        <taxon>Propionibacteriales</taxon>
        <taxon>Propionibacteriaceae</taxon>
        <taxon>Propionibacterium</taxon>
    </lineage>
</organism>
<dbReference type="SUPFAM" id="SSF103025">
    <property type="entry name" value="Folate-binding domain"/>
    <property type="match status" value="1"/>
</dbReference>
<dbReference type="GO" id="GO:0032259">
    <property type="term" value="P:methylation"/>
    <property type="evidence" value="ECO:0007669"/>
    <property type="project" value="UniProtKB-KW"/>
</dbReference>
<sequence>MGQKTDVAKEHTMADSTDSLQRSPLNECHEKLGAKFSEFSGWLMPLEYEGHGVLAEHKAVRDAVGIFDVSHLGKIRVTGPGAKDYLNGVLAADLNKIVPGKAQYQLLCTPEGGVVDDMIAYLLGDDDVFLIPNAANNTTVAQILAEGAPEGVNVVNQHHDFAIMAVQGHKSPDVLATMGLPTDMDYMAFEVVPVGDSTFTVCRTGYTGETGFELVVPSDHAVAVWEKVLEAGKPFGIVPCGLAARDTLRTEMGYSLHGHEISPEIDPVSAGLTWAIGWDKPDFRGAEALRAIRANKPARRNRGLRAVGRGIPRPGMSVVPAGAGPDAEPIGVLTSGTFSPTLRIGIGLALIDTSIKPGDKVGVVVRNRVEEFDVVKPPFVQPHVR</sequence>
<evidence type="ECO:0000259" key="10">
    <source>
        <dbReference type="Pfam" id="PF08669"/>
    </source>
</evidence>
<feature type="domain" description="Aminomethyltransferase C-terminal" evidence="10">
    <location>
        <begin position="299"/>
        <end position="380"/>
    </location>
</feature>
<dbReference type="GO" id="GO:0005829">
    <property type="term" value="C:cytosol"/>
    <property type="evidence" value="ECO:0007669"/>
    <property type="project" value="TreeGrafter"/>
</dbReference>
<dbReference type="GO" id="GO:0004047">
    <property type="term" value="F:aminomethyltransferase activity"/>
    <property type="evidence" value="ECO:0007669"/>
    <property type="project" value="UniProtKB-EC"/>
</dbReference>
<dbReference type="SUPFAM" id="SSF101790">
    <property type="entry name" value="Aminomethyltransferase beta-barrel domain"/>
    <property type="match status" value="1"/>
</dbReference>
<keyword evidence="4 11" id="KW-0808">Transferase</keyword>
<feature type="binding site" evidence="7">
    <location>
        <position position="213"/>
    </location>
    <ligand>
        <name>substrate</name>
    </ligand>
</feature>
<comment type="catalytic activity">
    <reaction evidence="6">
        <text>N(6)-[(R)-S(8)-aminomethyldihydrolipoyl]-L-lysyl-[protein] + (6S)-5,6,7,8-tetrahydrofolate = N(6)-[(R)-dihydrolipoyl]-L-lysyl-[protein] + (6R)-5,10-methylene-5,6,7,8-tetrahydrofolate + NH4(+)</text>
        <dbReference type="Rhea" id="RHEA:16945"/>
        <dbReference type="Rhea" id="RHEA-COMP:10475"/>
        <dbReference type="Rhea" id="RHEA-COMP:10492"/>
        <dbReference type="ChEBI" id="CHEBI:15636"/>
        <dbReference type="ChEBI" id="CHEBI:28938"/>
        <dbReference type="ChEBI" id="CHEBI:57453"/>
        <dbReference type="ChEBI" id="CHEBI:83100"/>
        <dbReference type="ChEBI" id="CHEBI:83143"/>
        <dbReference type="EC" id="2.1.2.10"/>
    </reaction>
</comment>
<dbReference type="NCBIfam" id="TIGR00528">
    <property type="entry name" value="gcvT"/>
    <property type="match status" value="1"/>
</dbReference>
<dbReference type="InterPro" id="IPR013977">
    <property type="entry name" value="GcvT_C"/>
</dbReference>
<evidence type="ECO:0000256" key="2">
    <source>
        <dbReference type="ARBA" id="ARBA00012616"/>
    </source>
</evidence>
<dbReference type="PANTHER" id="PTHR43757">
    <property type="entry name" value="AMINOMETHYLTRANSFERASE"/>
    <property type="match status" value="1"/>
</dbReference>
<evidence type="ECO:0000256" key="5">
    <source>
        <dbReference type="ARBA" id="ARBA00031395"/>
    </source>
</evidence>
<dbReference type="EMBL" id="LM676436">
    <property type="protein sequence ID" value="CEP27518.1"/>
    <property type="molecule type" value="Genomic_DNA"/>
</dbReference>
<dbReference type="PIRSF" id="PIRSF006487">
    <property type="entry name" value="GcvT"/>
    <property type="match status" value="1"/>
</dbReference>
<accession>A0A068VTZ5</accession>
<dbReference type="AlphaFoldDB" id="A0A068VTZ5"/>
<dbReference type="Pfam" id="PF08669">
    <property type="entry name" value="GCV_T_C"/>
    <property type="match status" value="1"/>
</dbReference>
<feature type="compositionally biased region" description="Basic and acidic residues" evidence="8">
    <location>
        <begin position="1"/>
        <end position="13"/>
    </location>
</feature>
<feature type="domain" description="GCVT N-terminal" evidence="9">
    <location>
        <begin position="26"/>
        <end position="280"/>
    </location>
</feature>
<dbReference type="InterPro" id="IPR006223">
    <property type="entry name" value="GcvT"/>
</dbReference>
<feature type="compositionally biased region" description="Polar residues" evidence="8">
    <location>
        <begin position="14"/>
        <end position="24"/>
    </location>
</feature>
<evidence type="ECO:0000313" key="11">
    <source>
        <dbReference type="EMBL" id="CEP27518.1"/>
    </source>
</evidence>
<dbReference type="InterPro" id="IPR006222">
    <property type="entry name" value="GCVT_N"/>
</dbReference>
<evidence type="ECO:0000256" key="8">
    <source>
        <dbReference type="SAM" id="MobiDB-lite"/>
    </source>
</evidence>
<dbReference type="Pfam" id="PF01571">
    <property type="entry name" value="GCV_T"/>
    <property type="match status" value="1"/>
</dbReference>
<evidence type="ECO:0000256" key="7">
    <source>
        <dbReference type="PIRSR" id="PIRSR006487-1"/>
    </source>
</evidence>
<dbReference type="GO" id="GO:0005960">
    <property type="term" value="C:glycine cleavage complex"/>
    <property type="evidence" value="ECO:0007669"/>
    <property type="project" value="InterPro"/>
</dbReference>
<dbReference type="InterPro" id="IPR028896">
    <property type="entry name" value="GcvT/YgfZ/DmdA"/>
</dbReference>
<dbReference type="GO" id="GO:0006546">
    <property type="term" value="P:glycine catabolic process"/>
    <property type="evidence" value="ECO:0007669"/>
    <property type="project" value="InterPro"/>
</dbReference>
<dbReference type="PANTHER" id="PTHR43757:SF2">
    <property type="entry name" value="AMINOMETHYLTRANSFERASE, MITOCHONDRIAL"/>
    <property type="match status" value="1"/>
</dbReference>
<evidence type="ECO:0000259" key="9">
    <source>
        <dbReference type="Pfam" id="PF01571"/>
    </source>
</evidence>
<proteinExistence type="inferred from homology"/>
<evidence type="ECO:0000256" key="6">
    <source>
        <dbReference type="ARBA" id="ARBA00047665"/>
    </source>
</evidence>
<evidence type="ECO:0000256" key="3">
    <source>
        <dbReference type="ARBA" id="ARBA00022576"/>
    </source>
</evidence>
<name>A0A068VTZ5_PROFF</name>